<reference evidence="2 3" key="1">
    <citation type="submission" date="2023-01" db="EMBL/GenBank/DDBJ databases">
        <authorList>
            <person name="Kreplak J."/>
        </authorList>
    </citation>
    <scope>NUCLEOTIDE SEQUENCE [LARGE SCALE GENOMIC DNA]</scope>
</reference>
<sequence>MKVDEDPLDVADTNYSEPACIGEINMVEVDHSDAPIGEKGTENESWVIVEVDKEVTEDVQKQPETLFEAAPLAVAKEIQATEGQENQNQELTQVTEGMRLELEKVQITKPTSPQKEIWDTLGEPSGKFDYLVKYSAPESSKVHIEDIKPTGWGDDEAKGEDVEVNMVDMERPRSEMEEVERYLEKEKYKMEDNHAGDASLKDYLMTCHKGDTGMILCPRCNILCNQRIAANFERVQRARTGNNWRQDNQLFRCYPKAGEILLEFVFRCYKGATKCLICPRCSAVYDQSMARAFETIPFAPCWNHQETVQMGPRFDSKYKQRRPDSPHPKAARRVKFKLPVEVPIDRWLQVRNDKGKDRWRNTERNARHAMTYKRQFNIAKREEVRLENYKGRNPMSRSQWRRQQRIRKAEREAVANKGVTSTKNQGESSTNKPTPKNQTEDKPPVNRRLFSEVQLDEPKEYTPGPEEDEDMITDNFESEGESSFNLNCNVVSVLPVNLDRKLKLMNMRKKIP</sequence>
<feature type="region of interest" description="Disordered" evidence="1">
    <location>
        <begin position="387"/>
        <end position="482"/>
    </location>
</feature>
<feature type="compositionally biased region" description="Polar residues" evidence="1">
    <location>
        <begin position="418"/>
        <end position="437"/>
    </location>
</feature>
<dbReference type="AlphaFoldDB" id="A0AAV0Z8H6"/>
<name>A0AAV0Z8H6_VICFA</name>
<gene>
    <name evidence="2" type="ORF">VFH_I167480</name>
</gene>
<dbReference type="Proteomes" id="UP001157006">
    <property type="component" value="Chromosome 1S"/>
</dbReference>
<accession>A0AAV0Z8H6</accession>
<evidence type="ECO:0000313" key="3">
    <source>
        <dbReference type="Proteomes" id="UP001157006"/>
    </source>
</evidence>
<evidence type="ECO:0000313" key="2">
    <source>
        <dbReference type="EMBL" id="CAI8594955.1"/>
    </source>
</evidence>
<organism evidence="2 3">
    <name type="scientific">Vicia faba</name>
    <name type="common">Broad bean</name>
    <name type="synonym">Faba vulgaris</name>
    <dbReference type="NCBI Taxonomy" id="3906"/>
    <lineage>
        <taxon>Eukaryota</taxon>
        <taxon>Viridiplantae</taxon>
        <taxon>Streptophyta</taxon>
        <taxon>Embryophyta</taxon>
        <taxon>Tracheophyta</taxon>
        <taxon>Spermatophyta</taxon>
        <taxon>Magnoliopsida</taxon>
        <taxon>eudicotyledons</taxon>
        <taxon>Gunneridae</taxon>
        <taxon>Pentapetalae</taxon>
        <taxon>rosids</taxon>
        <taxon>fabids</taxon>
        <taxon>Fabales</taxon>
        <taxon>Fabaceae</taxon>
        <taxon>Papilionoideae</taxon>
        <taxon>50 kb inversion clade</taxon>
        <taxon>NPAAA clade</taxon>
        <taxon>Hologalegina</taxon>
        <taxon>IRL clade</taxon>
        <taxon>Fabeae</taxon>
        <taxon>Vicia</taxon>
    </lineage>
</organism>
<evidence type="ECO:0000256" key="1">
    <source>
        <dbReference type="SAM" id="MobiDB-lite"/>
    </source>
</evidence>
<feature type="compositionally biased region" description="Acidic residues" evidence="1">
    <location>
        <begin position="465"/>
        <end position="480"/>
    </location>
</feature>
<protein>
    <submittedName>
        <fullName evidence="2">Uncharacterized protein</fullName>
    </submittedName>
</protein>
<proteinExistence type="predicted"/>
<dbReference type="EMBL" id="OX451735">
    <property type="protein sequence ID" value="CAI8594955.1"/>
    <property type="molecule type" value="Genomic_DNA"/>
</dbReference>
<keyword evidence="3" id="KW-1185">Reference proteome</keyword>